<name>A0AA39PMB7_9AGAR</name>
<organism evidence="3 4">
    <name type="scientific">Armillaria novae-zelandiae</name>
    <dbReference type="NCBI Taxonomy" id="153914"/>
    <lineage>
        <taxon>Eukaryota</taxon>
        <taxon>Fungi</taxon>
        <taxon>Dikarya</taxon>
        <taxon>Basidiomycota</taxon>
        <taxon>Agaricomycotina</taxon>
        <taxon>Agaricomycetes</taxon>
        <taxon>Agaricomycetidae</taxon>
        <taxon>Agaricales</taxon>
        <taxon>Marasmiineae</taxon>
        <taxon>Physalacriaceae</taxon>
        <taxon>Armillaria</taxon>
    </lineage>
</organism>
<feature type="transmembrane region" description="Helical" evidence="1">
    <location>
        <begin position="26"/>
        <end position="47"/>
    </location>
</feature>
<feature type="domain" description="DUF6534" evidence="2">
    <location>
        <begin position="106"/>
        <end position="166"/>
    </location>
</feature>
<gene>
    <name evidence="3" type="ORF">IW261DRAFT_1455651</name>
</gene>
<evidence type="ECO:0000313" key="3">
    <source>
        <dbReference type="EMBL" id="KAK0486470.1"/>
    </source>
</evidence>
<evidence type="ECO:0000259" key="2">
    <source>
        <dbReference type="Pfam" id="PF20152"/>
    </source>
</evidence>
<comment type="caution">
    <text evidence="3">The sequence shown here is derived from an EMBL/GenBank/DDBJ whole genome shotgun (WGS) entry which is preliminary data.</text>
</comment>
<dbReference type="PANTHER" id="PTHR40465">
    <property type="entry name" value="CHROMOSOME 1, WHOLE GENOME SHOTGUN SEQUENCE"/>
    <property type="match status" value="1"/>
</dbReference>
<dbReference type="Pfam" id="PF20152">
    <property type="entry name" value="DUF6534"/>
    <property type="match status" value="1"/>
</dbReference>
<dbReference type="AlphaFoldDB" id="A0AA39PMB7"/>
<dbReference type="InterPro" id="IPR045339">
    <property type="entry name" value="DUF6534"/>
</dbReference>
<proteinExistence type="predicted"/>
<keyword evidence="1" id="KW-0472">Membrane</keyword>
<evidence type="ECO:0000256" key="1">
    <source>
        <dbReference type="SAM" id="Phobius"/>
    </source>
</evidence>
<feature type="transmembrane region" description="Helical" evidence="1">
    <location>
        <begin position="59"/>
        <end position="79"/>
    </location>
</feature>
<dbReference type="PANTHER" id="PTHR40465:SF1">
    <property type="entry name" value="DUF6534 DOMAIN-CONTAINING PROTEIN"/>
    <property type="match status" value="1"/>
</dbReference>
<accession>A0AA39PMB7</accession>
<keyword evidence="1" id="KW-0812">Transmembrane</keyword>
<evidence type="ECO:0000313" key="4">
    <source>
        <dbReference type="Proteomes" id="UP001175227"/>
    </source>
</evidence>
<reference evidence="3" key="1">
    <citation type="submission" date="2023-06" db="EMBL/GenBank/DDBJ databases">
        <authorList>
            <consortium name="Lawrence Berkeley National Laboratory"/>
            <person name="Ahrendt S."/>
            <person name="Sahu N."/>
            <person name="Indic B."/>
            <person name="Wong-Bajracharya J."/>
            <person name="Merenyi Z."/>
            <person name="Ke H.-M."/>
            <person name="Monk M."/>
            <person name="Kocsube S."/>
            <person name="Drula E."/>
            <person name="Lipzen A."/>
            <person name="Balint B."/>
            <person name="Henrissat B."/>
            <person name="Andreopoulos B."/>
            <person name="Martin F.M."/>
            <person name="Harder C.B."/>
            <person name="Rigling D."/>
            <person name="Ford K.L."/>
            <person name="Foster G.D."/>
            <person name="Pangilinan J."/>
            <person name="Papanicolaou A."/>
            <person name="Barry K."/>
            <person name="LaButti K."/>
            <person name="Viragh M."/>
            <person name="Koriabine M."/>
            <person name="Yan M."/>
            <person name="Riley R."/>
            <person name="Champramary S."/>
            <person name="Plett K.L."/>
            <person name="Tsai I.J."/>
            <person name="Slot J."/>
            <person name="Sipos G."/>
            <person name="Plett J."/>
            <person name="Nagy L.G."/>
            <person name="Grigoriev I.V."/>
        </authorList>
    </citation>
    <scope>NUCLEOTIDE SEQUENCE</scope>
    <source>
        <strain evidence="3">ICMP 16352</strain>
    </source>
</reference>
<keyword evidence="1" id="KW-1133">Transmembrane helix</keyword>
<dbReference type="Proteomes" id="UP001175227">
    <property type="component" value="Unassembled WGS sequence"/>
</dbReference>
<feature type="transmembrane region" description="Helical" evidence="1">
    <location>
        <begin position="143"/>
        <end position="168"/>
    </location>
</feature>
<protein>
    <recommendedName>
        <fullName evidence="2">DUF6534 domain-containing protein</fullName>
    </recommendedName>
</protein>
<sequence length="242" mass="27124">MLATYDAFMTFGYGFGDFEALTRMNFNWLVVPIMSGIVAFARQVFYVYRIFILSKSRTVPILITCISLTSFVADILTGVFCFEVEDVTKLDNRKMSITVGIGCGTSALCDIFIALCMTYYLMRSNTNFRQTRILVTKIIRLTIEMGTVTALVISVTSILFLVFPHYVLVVLNLRFQIMGGRDIYTSSTDMTITSTMMRDMTGSQSTEGTPVDGIQGRVSMVAIPKEVFNDDHEMGRMPVSHS</sequence>
<dbReference type="EMBL" id="JAUEPR010000004">
    <property type="protein sequence ID" value="KAK0486470.1"/>
    <property type="molecule type" value="Genomic_DNA"/>
</dbReference>
<feature type="transmembrane region" description="Helical" evidence="1">
    <location>
        <begin position="99"/>
        <end position="122"/>
    </location>
</feature>
<keyword evidence="4" id="KW-1185">Reference proteome</keyword>